<dbReference type="Pfam" id="PF01094">
    <property type="entry name" value="ANF_receptor"/>
    <property type="match status" value="1"/>
</dbReference>
<organism evidence="8 9">
    <name type="scientific">Protea cynaroides</name>
    <dbReference type="NCBI Taxonomy" id="273540"/>
    <lineage>
        <taxon>Eukaryota</taxon>
        <taxon>Viridiplantae</taxon>
        <taxon>Streptophyta</taxon>
        <taxon>Embryophyta</taxon>
        <taxon>Tracheophyta</taxon>
        <taxon>Spermatophyta</taxon>
        <taxon>Magnoliopsida</taxon>
        <taxon>Proteales</taxon>
        <taxon>Proteaceae</taxon>
        <taxon>Protea</taxon>
    </lineage>
</organism>
<keyword evidence="3" id="KW-1133">Transmembrane helix</keyword>
<accession>A0A9Q0K1W6</accession>
<dbReference type="InterPro" id="IPR000337">
    <property type="entry name" value="GPCR_3"/>
</dbReference>
<keyword evidence="5" id="KW-0675">Receptor</keyword>
<dbReference type="Proteomes" id="UP001141806">
    <property type="component" value="Unassembled WGS sequence"/>
</dbReference>
<dbReference type="SUPFAM" id="SSF53822">
    <property type="entry name" value="Periplasmic binding protein-like I"/>
    <property type="match status" value="1"/>
</dbReference>
<evidence type="ECO:0000313" key="9">
    <source>
        <dbReference type="Proteomes" id="UP001141806"/>
    </source>
</evidence>
<comment type="caution">
    <text evidence="8">The sequence shown here is derived from an EMBL/GenBank/DDBJ whole genome shotgun (WGS) entry which is preliminary data.</text>
</comment>
<dbReference type="PRINTS" id="PR00248">
    <property type="entry name" value="GPCRMGR"/>
</dbReference>
<dbReference type="FunFam" id="3.40.50.2300:FF:000081">
    <property type="entry name" value="Glutamate receptor"/>
    <property type="match status" value="1"/>
</dbReference>
<evidence type="ECO:0000259" key="7">
    <source>
        <dbReference type="Pfam" id="PF01094"/>
    </source>
</evidence>
<dbReference type="AlphaFoldDB" id="A0A9Q0K1W6"/>
<dbReference type="InterPro" id="IPR015683">
    <property type="entry name" value="Ionotropic_Glu_rcpt"/>
</dbReference>
<protein>
    <recommendedName>
        <fullName evidence="7">Receptor ligand binding region domain-containing protein</fullName>
    </recommendedName>
</protein>
<evidence type="ECO:0000256" key="1">
    <source>
        <dbReference type="ARBA" id="ARBA00004141"/>
    </source>
</evidence>
<dbReference type="InterPro" id="IPR001828">
    <property type="entry name" value="ANF_lig-bd_rcpt"/>
</dbReference>
<gene>
    <name evidence="8" type="ORF">NE237_025584</name>
</gene>
<reference evidence="8" key="1">
    <citation type="journal article" date="2023" name="Plant J.">
        <title>The genome of the king protea, Protea cynaroides.</title>
        <authorList>
            <person name="Chang J."/>
            <person name="Duong T.A."/>
            <person name="Schoeman C."/>
            <person name="Ma X."/>
            <person name="Roodt D."/>
            <person name="Barker N."/>
            <person name="Li Z."/>
            <person name="Van de Peer Y."/>
            <person name="Mizrachi E."/>
        </authorList>
    </citation>
    <scope>NUCLEOTIDE SEQUENCE</scope>
    <source>
        <tissue evidence="8">Young leaves</tissue>
    </source>
</reference>
<comment type="subcellular location">
    <subcellularLocation>
        <location evidence="1">Membrane</location>
        <topology evidence="1">Multi-pass membrane protein</topology>
    </subcellularLocation>
</comment>
<evidence type="ECO:0000256" key="6">
    <source>
        <dbReference type="ARBA" id="ARBA00023180"/>
    </source>
</evidence>
<keyword evidence="4" id="KW-0472">Membrane</keyword>
<evidence type="ECO:0000256" key="5">
    <source>
        <dbReference type="ARBA" id="ARBA00023170"/>
    </source>
</evidence>
<dbReference type="PANTHER" id="PTHR34836">
    <property type="entry name" value="OS06G0188250 PROTEIN"/>
    <property type="match status" value="1"/>
</dbReference>
<dbReference type="InterPro" id="IPR044440">
    <property type="entry name" value="GABAb_receptor_plant_PBP1"/>
</dbReference>
<proteinExistence type="predicted"/>
<dbReference type="PANTHER" id="PTHR34836:SF7">
    <property type="entry name" value="RECEPTOR LIGAND BINDING REGION DOMAIN-CONTAINING PROTEIN"/>
    <property type="match status" value="1"/>
</dbReference>
<keyword evidence="9" id="KW-1185">Reference proteome</keyword>
<feature type="domain" description="Receptor ligand binding region" evidence="7">
    <location>
        <begin position="12"/>
        <end position="324"/>
    </location>
</feature>
<keyword evidence="2" id="KW-0812">Transmembrane</keyword>
<dbReference type="GO" id="GO:0004930">
    <property type="term" value="F:G protein-coupled receptor activity"/>
    <property type="evidence" value="ECO:0007669"/>
    <property type="project" value="InterPro"/>
</dbReference>
<dbReference type="Gene3D" id="3.40.50.2300">
    <property type="match status" value="2"/>
</dbReference>
<keyword evidence="6" id="KW-0325">Glycoprotein</keyword>
<evidence type="ECO:0000256" key="2">
    <source>
        <dbReference type="ARBA" id="ARBA00022692"/>
    </source>
</evidence>
<dbReference type="OrthoDB" id="5984008at2759"/>
<dbReference type="InterPro" id="IPR028082">
    <property type="entry name" value="Peripla_BP_I"/>
</dbReference>
<evidence type="ECO:0000256" key="4">
    <source>
        <dbReference type="ARBA" id="ARBA00023136"/>
    </source>
</evidence>
<dbReference type="EMBL" id="JAMYWD010000010">
    <property type="protein sequence ID" value="KAJ4958473.1"/>
    <property type="molecule type" value="Genomic_DNA"/>
</dbReference>
<name>A0A9Q0K1W6_9MAGN</name>
<sequence length="469" mass="52502">MVAPVHLLDFINAALYLMENVKVQAIIGPQQSTQTSFVINLGEEAQVPIVSFSATSPSLSPLKSPYFVRTAIDDSTQVKAIAAMIQAFEWKEVVLIHEDTDYGNGLIPYFLDAFQKIDVRMPYKSTIPLDATDDQILTELHNLTTMQTRVFIVHMSSSIGSRFFINVDNAGMMSQGYAWIVTYGLSSLFSHMDPNAISSMEGVLGVRPYIPKSKELEEFKVKWRRMACSNKSFSEIFEPGLYGLWAYDTVWALAMAIESFGTLDPQFLNSNTTNNLNDLSSLGYSPIGPQLLQTILNTSFRGLTGDFQLVEGQLKSSAFQIFNVFAEGEKVIGYWTPTGGLSRQLNTTNKLVNSAFAMSNLKAIVWPGDSTTKPKGWVIPTDGKEYLKILVPIKDGFEQFVTVQRDPITNETINITGFCIDVFSNITSRLPFGLPYVYQYYPLDADVLQDYNELIDEVYLKVRLIEVDL</sequence>
<evidence type="ECO:0000256" key="3">
    <source>
        <dbReference type="ARBA" id="ARBA00022989"/>
    </source>
</evidence>
<dbReference type="GO" id="GO:0016020">
    <property type="term" value="C:membrane"/>
    <property type="evidence" value="ECO:0007669"/>
    <property type="project" value="UniProtKB-SubCell"/>
</dbReference>
<dbReference type="Gene3D" id="3.40.190.10">
    <property type="entry name" value="Periplasmic binding protein-like II"/>
    <property type="match status" value="1"/>
</dbReference>
<evidence type="ECO:0000313" key="8">
    <source>
        <dbReference type="EMBL" id="KAJ4958473.1"/>
    </source>
</evidence>
<dbReference type="CDD" id="cd19990">
    <property type="entry name" value="PBP1_GABAb_receptor_plant"/>
    <property type="match status" value="1"/>
</dbReference>
<dbReference type="FunFam" id="3.40.50.2300:FF:000195">
    <property type="entry name" value="Glutamate receptor"/>
    <property type="match status" value="1"/>
</dbReference>